<evidence type="ECO:0000313" key="3">
    <source>
        <dbReference type="Proteomes" id="UP001317742"/>
    </source>
</evidence>
<dbReference type="PROSITE" id="PS51257">
    <property type="entry name" value="PROKAR_LIPOPROTEIN"/>
    <property type="match status" value="1"/>
</dbReference>
<keyword evidence="1" id="KW-1133">Transmembrane helix</keyword>
<proteinExistence type="predicted"/>
<dbReference type="EMBL" id="AP026709">
    <property type="protein sequence ID" value="BDQ38642.1"/>
    <property type="molecule type" value="Genomic_DNA"/>
</dbReference>
<name>A0ABM8B4F0_9BACT</name>
<dbReference type="RefSeq" id="WP_281761136.1">
    <property type="nucleotide sequence ID" value="NZ_AP026709.1"/>
</dbReference>
<gene>
    <name evidence="2" type="ORF">SYK_30020</name>
</gene>
<evidence type="ECO:0000256" key="1">
    <source>
        <dbReference type="SAM" id="Phobius"/>
    </source>
</evidence>
<keyword evidence="1" id="KW-0812">Transmembrane</keyword>
<organism evidence="2 3">
    <name type="scientific">Pseudodesulfovibrio nedwellii</name>
    <dbReference type="NCBI Taxonomy" id="2973072"/>
    <lineage>
        <taxon>Bacteria</taxon>
        <taxon>Pseudomonadati</taxon>
        <taxon>Thermodesulfobacteriota</taxon>
        <taxon>Desulfovibrionia</taxon>
        <taxon>Desulfovibrionales</taxon>
        <taxon>Desulfovibrionaceae</taxon>
    </lineage>
</organism>
<feature type="transmembrane region" description="Helical" evidence="1">
    <location>
        <begin position="377"/>
        <end position="403"/>
    </location>
</feature>
<evidence type="ECO:0000313" key="2">
    <source>
        <dbReference type="EMBL" id="BDQ38642.1"/>
    </source>
</evidence>
<protein>
    <submittedName>
        <fullName evidence="2">Uncharacterized protein</fullName>
    </submittedName>
</protein>
<keyword evidence="1" id="KW-0472">Membrane</keyword>
<sequence>MKLHLPILLMTLLILFGCGGGRSVNSPQHPKPFFVTKTTKEIENPEHMGPQELQAAVMAYADTTNTLMGEAAAIINAIGTPQARLTAARMLVFNLSSNTEIAAGPYPGVSLLDMTVIATLRRMVWEDFWIPEIFGEEGKPALSIIQEAEKDIWEVANRIMPPAQIEELKRVIMAWRTKYPNKISVNYVRFEDFGELGLKPSMRKLIAPGGLFASVEEAARVAQDMKLAIDRAFYLVSRMQLLVNFQIRLAYLEMVFQPEANGLITSTEKMVGLSERYADIAESLPKEMSAEASKLINQLFVNLSKQRDETLTQTLTGLTTWQDDMIHDVMLNVSVEREAAISQAMAGLIKQQDVLFDRVDELVDQGSGEMEEMLNHAFMLGVMLIVIFFVLLTLYRIFIVGIIGRR</sequence>
<accession>A0ABM8B4F0</accession>
<dbReference type="Proteomes" id="UP001317742">
    <property type="component" value="Chromosome"/>
</dbReference>
<reference evidence="2 3" key="1">
    <citation type="submission" date="2022-08" db="EMBL/GenBank/DDBJ databases">
        <title>Genome Sequence of the sulphate-reducing bacterium, Pseudodesulfovibrio sp. SYK.</title>
        <authorList>
            <person name="Kondo R."/>
            <person name="Kataoka T."/>
        </authorList>
    </citation>
    <scope>NUCLEOTIDE SEQUENCE [LARGE SCALE GENOMIC DNA]</scope>
    <source>
        <strain evidence="2 3">SYK</strain>
    </source>
</reference>
<keyword evidence="3" id="KW-1185">Reference proteome</keyword>